<gene>
    <name evidence="1" type="ordered locus">AZOLI_p40281</name>
</gene>
<evidence type="ECO:0000313" key="1">
    <source>
        <dbReference type="EMBL" id="CBS90671.1"/>
    </source>
</evidence>
<proteinExistence type="predicted"/>
<accession>G7ZG13</accession>
<organism evidence="1 2">
    <name type="scientific">Azospirillum lipoferum (strain 4B)</name>
    <dbReference type="NCBI Taxonomy" id="862719"/>
    <lineage>
        <taxon>Bacteria</taxon>
        <taxon>Pseudomonadati</taxon>
        <taxon>Pseudomonadota</taxon>
        <taxon>Alphaproteobacteria</taxon>
        <taxon>Rhodospirillales</taxon>
        <taxon>Azospirillaceae</taxon>
        <taxon>Azospirillum</taxon>
    </lineage>
</organism>
<keyword evidence="2" id="KW-1185">Reference proteome</keyword>
<reference evidence="2" key="1">
    <citation type="journal article" date="2011" name="PLoS Genet.">
        <title>Azospirillum genomes reveal transition of bacteria from aquatic to terrestrial environments.</title>
        <authorList>
            <person name="Wisniewski-Dye F."/>
            <person name="Borziak K."/>
            <person name="Khalsa-Moyers G."/>
            <person name="Alexandre G."/>
            <person name="Sukharnikov L.O."/>
            <person name="Wuichet K."/>
            <person name="Hurst G.B."/>
            <person name="McDonald W.H."/>
            <person name="Robertson J.S."/>
            <person name="Barbe V."/>
            <person name="Calteau A."/>
            <person name="Rouy Z."/>
            <person name="Mangenot S."/>
            <person name="Prigent-Combaret C."/>
            <person name="Normand P."/>
            <person name="Boyer M."/>
            <person name="Siguier P."/>
            <person name="Dessaux Y."/>
            <person name="Elmerich C."/>
            <person name="Condemine G."/>
            <person name="Krishnen G."/>
            <person name="Kennedy I."/>
            <person name="Paterson A.H."/>
            <person name="Gonzalez V."/>
            <person name="Mavingui P."/>
            <person name="Zhulin I.B."/>
        </authorList>
    </citation>
    <scope>NUCLEOTIDE SEQUENCE [LARGE SCALE GENOMIC DNA]</scope>
    <source>
        <strain evidence="2">4B</strain>
    </source>
</reference>
<sequence length="301" mass="32550">MMAGMMAAPPAAPAFPRFIAIDWSGARGKRYAGIAVAECRDGDAAPILVDGPGGWWSRTALFDWLRTELAREPALVGIDCAFSLPFAVAARGFPGLEATVFELWDAVEEVCANEPDFGGGPFAVHPLHGAGFWHRGPQPDWYEDPHRATEWACRADGLGHPQSPYKLIGSRQVGKGALAGMRVLRALRAALPGRLAVWPFEDPAAGRSVMVEIYPRLFLKHTGFGQRKIRDAAELDEALHRLGSRPLERTGIISDHDSDALVSAAGLRWLAGLPQAWAPPGLDETARRQEGWIFGVGMTGS</sequence>
<dbReference type="EMBL" id="FQ311872">
    <property type="protein sequence ID" value="CBS90671.1"/>
    <property type="molecule type" value="Genomic_DNA"/>
</dbReference>
<geneLocation type="plasmid" evidence="1 2">
    <name>AZO_p4</name>
</geneLocation>
<protein>
    <recommendedName>
        <fullName evidence="3">DUF429 domain-containing protein</fullName>
    </recommendedName>
</protein>
<name>G7ZG13_AZOL4</name>
<dbReference type="Proteomes" id="UP000005667">
    <property type="component" value="Plasmid AZO_p4"/>
</dbReference>
<dbReference type="HOGENOM" id="CLU_926380_0_0_5"/>
<evidence type="ECO:0008006" key="3">
    <source>
        <dbReference type="Google" id="ProtNLM"/>
    </source>
</evidence>
<evidence type="ECO:0000313" key="2">
    <source>
        <dbReference type="Proteomes" id="UP000005667"/>
    </source>
</evidence>
<dbReference type="KEGG" id="ali:AZOLI_p40281"/>
<dbReference type="OrthoDB" id="7388866at2"/>
<keyword evidence="1" id="KW-0614">Plasmid</keyword>
<dbReference type="AlphaFoldDB" id="G7ZG13"/>